<keyword evidence="5" id="KW-0472">Membrane</keyword>
<organism evidence="7 8">
    <name type="scientific">Armillaria gallica</name>
    <name type="common">Bulbous honey fungus</name>
    <name type="synonym">Armillaria bulbosa</name>
    <dbReference type="NCBI Taxonomy" id="47427"/>
    <lineage>
        <taxon>Eukaryota</taxon>
        <taxon>Fungi</taxon>
        <taxon>Dikarya</taxon>
        <taxon>Basidiomycota</taxon>
        <taxon>Agaricomycotina</taxon>
        <taxon>Agaricomycetes</taxon>
        <taxon>Agaricomycetidae</taxon>
        <taxon>Agaricales</taxon>
        <taxon>Marasmiineae</taxon>
        <taxon>Physalacriaceae</taxon>
        <taxon>Armillaria</taxon>
    </lineage>
</organism>
<dbReference type="InParanoid" id="A0A2H3D0N7"/>
<comment type="subcellular location">
    <subcellularLocation>
        <location evidence="1">Membrane</location>
        <topology evidence="1">Multi-pass membrane protein</topology>
    </subcellularLocation>
</comment>
<evidence type="ECO:0000256" key="5">
    <source>
        <dbReference type="ARBA" id="ARBA00023136"/>
    </source>
</evidence>
<reference evidence="8" key="1">
    <citation type="journal article" date="2017" name="Nat. Ecol. Evol.">
        <title>Genome expansion and lineage-specific genetic innovations in the forest pathogenic fungi Armillaria.</title>
        <authorList>
            <person name="Sipos G."/>
            <person name="Prasanna A.N."/>
            <person name="Walter M.C."/>
            <person name="O'Connor E."/>
            <person name="Balint B."/>
            <person name="Krizsan K."/>
            <person name="Kiss B."/>
            <person name="Hess J."/>
            <person name="Varga T."/>
            <person name="Slot J."/>
            <person name="Riley R."/>
            <person name="Boka B."/>
            <person name="Rigling D."/>
            <person name="Barry K."/>
            <person name="Lee J."/>
            <person name="Mihaltcheva S."/>
            <person name="LaButti K."/>
            <person name="Lipzen A."/>
            <person name="Waldron R."/>
            <person name="Moloney N.M."/>
            <person name="Sperisen C."/>
            <person name="Kredics L."/>
            <person name="Vagvoelgyi C."/>
            <person name="Patrignani A."/>
            <person name="Fitzpatrick D."/>
            <person name="Nagy I."/>
            <person name="Doyle S."/>
            <person name="Anderson J.B."/>
            <person name="Grigoriev I.V."/>
            <person name="Gueldener U."/>
            <person name="Muensterkoetter M."/>
            <person name="Nagy L.G."/>
        </authorList>
    </citation>
    <scope>NUCLEOTIDE SEQUENCE [LARGE SCALE GENOMIC DNA]</scope>
    <source>
        <strain evidence="8">Ar21-2</strain>
    </source>
</reference>
<evidence type="ECO:0000313" key="8">
    <source>
        <dbReference type="Proteomes" id="UP000217790"/>
    </source>
</evidence>
<keyword evidence="8" id="KW-1185">Reference proteome</keyword>
<dbReference type="GO" id="GO:0016020">
    <property type="term" value="C:membrane"/>
    <property type="evidence" value="ECO:0007669"/>
    <property type="project" value="UniProtKB-SubCell"/>
</dbReference>
<name>A0A2H3D0N7_ARMGA</name>
<evidence type="ECO:0000256" key="1">
    <source>
        <dbReference type="ARBA" id="ARBA00004141"/>
    </source>
</evidence>
<dbReference type="GO" id="GO:0022857">
    <property type="term" value="F:transmembrane transporter activity"/>
    <property type="evidence" value="ECO:0007669"/>
    <property type="project" value="TreeGrafter"/>
</dbReference>
<evidence type="ECO:0000256" key="2">
    <source>
        <dbReference type="ARBA" id="ARBA00022448"/>
    </source>
</evidence>
<dbReference type="STRING" id="47427.A0A2H3D0N7"/>
<feature type="chain" id="PRO_5013688940" evidence="6">
    <location>
        <begin position="19"/>
        <end position="172"/>
    </location>
</feature>
<keyword evidence="6" id="KW-0732">Signal</keyword>
<evidence type="ECO:0000313" key="7">
    <source>
        <dbReference type="EMBL" id="PBK84328.1"/>
    </source>
</evidence>
<dbReference type="Proteomes" id="UP000217790">
    <property type="component" value="Unassembled WGS sequence"/>
</dbReference>
<feature type="non-terminal residue" evidence="7">
    <location>
        <position position="1"/>
    </location>
</feature>
<accession>A0A2H3D0N7</accession>
<dbReference type="OrthoDB" id="6730379at2759"/>
<protein>
    <submittedName>
        <fullName evidence="7">Uncharacterized protein</fullName>
    </submittedName>
</protein>
<keyword evidence="4" id="KW-1133">Transmembrane helix</keyword>
<keyword evidence="3" id="KW-0812">Transmembrane</keyword>
<proteinExistence type="predicted"/>
<sequence length="172" mass="19266">MGLWGVIILFILPDSIESCGFLNEEGKKCAQDRVILAGMGKASREMSQWKRDQVFECFLDLKTWFFFAISIRTQIPNFGHLVLTVHDFSHIGFRFTSLKMTLVRIPLSAIAFLTILIIGTQVAEIGTIGKVLKDLMISIIEVGCCLQCSQEQGLRSILVEEQMEHLDADLGA</sequence>
<feature type="signal peptide" evidence="6">
    <location>
        <begin position="1"/>
        <end position="18"/>
    </location>
</feature>
<evidence type="ECO:0000256" key="4">
    <source>
        <dbReference type="ARBA" id="ARBA00022989"/>
    </source>
</evidence>
<dbReference type="PANTHER" id="PTHR43791:SF10">
    <property type="entry name" value="MAJOR FACILITATOR SUPERFAMILY (MFS) PROFILE DOMAIN-CONTAINING PROTEIN"/>
    <property type="match status" value="1"/>
</dbReference>
<dbReference type="EMBL" id="KZ293699">
    <property type="protein sequence ID" value="PBK84328.1"/>
    <property type="molecule type" value="Genomic_DNA"/>
</dbReference>
<dbReference type="PANTHER" id="PTHR43791">
    <property type="entry name" value="PERMEASE-RELATED"/>
    <property type="match status" value="1"/>
</dbReference>
<evidence type="ECO:0000256" key="3">
    <source>
        <dbReference type="ARBA" id="ARBA00022692"/>
    </source>
</evidence>
<gene>
    <name evidence="7" type="ORF">ARMGADRAFT_1133067</name>
</gene>
<dbReference type="AlphaFoldDB" id="A0A2H3D0N7"/>
<evidence type="ECO:0000256" key="6">
    <source>
        <dbReference type="SAM" id="SignalP"/>
    </source>
</evidence>
<keyword evidence="2" id="KW-0813">Transport</keyword>